<evidence type="ECO:0000313" key="1">
    <source>
        <dbReference type="EMBL" id="GIU45547.1"/>
    </source>
</evidence>
<reference evidence="1 2" key="1">
    <citation type="submission" date="2021-05" db="EMBL/GenBank/DDBJ databases">
        <title>Molecular characterization for Shewanella algae harboring chromosomal blaOXA-55-like strains isolated from clinical and environment sample.</title>
        <authorList>
            <person name="Ohama Y."/>
            <person name="Aoki K."/>
            <person name="Harada S."/>
            <person name="Moriya K."/>
            <person name="Ishii Y."/>
            <person name="Tateda K."/>
        </authorList>
    </citation>
    <scope>NUCLEOTIDE SEQUENCE [LARGE SCALE GENOMIC DNA]</scope>
    <source>
        <strain evidence="1 2">LMG 23746</strain>
    </source>
</reference>
<dbReference type="Proteomes" id="UP000761574">
    <property type="component" value="Unassembled WGS sequence"/>
</dbReference>
<keyword evidence="2" id="KW-1185">Reference proteome</keyword>
<accession>A0ABQ4PDA6</accession>
<comment type="caution">
    <text evidence="1">The sequence shown here is derived from an EMBL/GenBank/DDBJ whole genome shotgun (WGS) entry which is preliminary data.</text>
</comment>
<organism evidence="1 2">
    <name type="scientific">Shewanella algidipiscicola</name>
    <dbReference type="NCBI Taxonomy" id="614070"/>
    <lineage>
        <taxon>Bacteria</taxon>
        <taxon>Pseudomonadati</taxon>
        <taxon>Pseudomonadota</taxon>
        <taxon>Gammaproteobacteria</taxon>
        <taxon>Alteromonadales</taxon>
        <taxon>Shewanellaceae</taxon>
        <taxon>Shewanella</taxon>
    </lineage>
</organism>
<name>A0ABQ4PDA6_9GAMM</name>
<protein>
    <recommendedName>
        <fullName evidence="3">Secreted protein</fullName>
    </recommendedName>
</protein>
<evidence type="ECO:0000313" key="2">
    <source>
        <dbReference type="Proteomes" id="UP000761574"/>
    </source>
</evidence>
<dbReference type="PROSITE" id="PS51257">
    <property type="entry name" value="PROKAR_LIPOPROTEIN"/>
    <property type="match status" value="1"/>
</dbReference>
<evidence type="ECO:0008006" key="3">
    <source>
        <dbReference type="Google" id="ProtNLM"/>
    </source>
</evidence>
<sequence length="66" mass="7466">MKHQPLTTVILMLLSLGLLMLTACISPITVEVEQDTDDVPVEIQDPMATDNQRIIDEARRDGRLYQ</sequence>
<dbReference type="RefSeq" id="WP_119978421.1">
    <property type="nucleotide sequence ID" value="NZ_BPFB01000013.1"/>
</dbReference>
<dbReference type="EMBL" id="BPFB01000013">
    <property type="protein sequence ID" value="GIU45547.1"/>
    <property type="molecule type" value="Genomic_DNA"/>
</dbReference>
<proteinExistence type="predicted"/>
<gene>
    <name evidence="1" type="ORF">TUM4630_13890</name>
</gene>